<evidence type="ECO:0000313" key="1">
    <source>
        <dbReference type="EMBL" id="TDW94893.1"/>
    </source>
</evidence>
<sequence length="82" mass="9608">MLRATTPRVVGTRTPPRVLEWMSRLVRTRVLLARSRGRMRRVLLARSRRMLRATTRWVGTRTVLRALEPVQLRMVLGTSTRL</sequence>
<evidence type="ECO:0000313" key="2">
    <source>
        <dbReference type="Proteomes" id="UP000295060"/>
    </source>
</evidence>
<proteinExistence type="predicted"/>
<comment type="caution">
    <text evidence="1">The sequence shown here is derived from an EMBL/GenBank/DDBJ whole genome shotgun (WGS) entry which is preliminary data.</text>
</comment>
<reference evidence="1 2" key="1">
    <citation type="submission" date="2019-03" db="EMBL/GenBank/DDBJ databases">
        <title>Genomic Encyclopedia of Type Strains, Phase III (KMG-III): the genomes of soil and plant-associated and newly described type strains.</title>
        <authorList>
            <person name="Whitman W."/>
        </authorList>
    </citation>
    <scope>NUCLEOTIDE SEQUENCE [LARGE SCALE GENOMIC DNA]</scope>
    <source>
        <strain evidence="1 2">VKMAc-2574</strain>
    </source>
</reference>
<accession>A0ABY2FP23</accession>
<dbReference type="EMBL" id="SODU01000001">
    <property type="protein sequence ID" value="TDW94893.1"/>
    <property type="molecule type" value="Genomic_DNA"/>
</dbReference>
<keyword evidence="2" id="KW-1185">Reference proteome</keyword>
<organism evidence="1 2">
    <name type="scientific">Kribbella pratensis</name>
    <dbReference type="NCBI Taxonomy" id="2512112"/>
    <lineage>
        <taxon>Bacteria</taxon>
        <taxon>Bacillati</taxon>
        <taxon>Actinomycetota</taxon>
        <taxon>Actinomycetes</taxon>
        <taxon>Propionibacteriales</taxon>
        <taxon>Kribbellaceae</taxon>
        <taxon>Kribbella</taxon>
    </lineage>
</organism>
<dbReference type="Proteomes" id="UP000295060">
    <property type="component" value="Unassembled WGS sequence"/>
</dbReference>
<name>A0ABY2FP23_9ACTN</name>
<protein>
    <submittedName>
        <fullName evidence="1">Uncharacterized protein</fullName>
    </submittedName>
</protein>
<gene>
    <name evidence="1" type="ORF">EV137_2216</name>
</gene>